<dbReference type="InterPro" id="IPR039859">
    <property type="entry name" value="PFA4/ZDH16/20/ERF2-like"/>
</dbReference>
<dbReference type="EC" id="2.3.1.225" evidence="7"/>
<evidence type="ECO:0000256" key="7">
    <source>
        <dbReference type="RuleBase" id="RU079119"/>
    </source>
</evidence>
<dbReference type="GO" id="GO:0019706">
    <property type="term" value="F:protein-cysteine S-palmitoyltransferase activity"/>
    <property type="evidence" value="ECO:0007669"/>
    <property type="project" value="UniProtKB-EC"/>
</dbReference>
<feature type="transmembrane region" description="Helical" evidence="7">
    <location>
        <begin position="204"/>
        <end position="230"/>
    </location>
</feature>
<dbReference type="PROSITE" id="PS50216">
    <property type="entry name" value="DHHC"/>
    <property type="match status" value="1"/>
</dbReference>
<comment type="subcellular location">
    <subcellularLocation>
        <location evidence="1">Membrane</location>
        <topology evidence="1">Multi-pass membrane protein</topology>
    </subcellularLocation>
</comment>
<reference evidence="9" key="1">
    <citation type="submission" date="2021-01" db="UniProtKB">
        <authorList>
            <consortium name="EnsemblMetazoa"/>
        </authorList>
    </citation>
    <scope>IDENTIFICATION</scope>
</reference>
<protein>
    <recommendedName>
        <fullName evidence="7">Palmitoyltransferase</fullName>
        <ecNumber evidence="7">2.3.1.225</ecNumber>
    </recommendedName>
</protein>
<keyword evidence="5 7" id="KW-0472">Membrane</keyword>
<feature type="transmembrane region" description="Helical" evidence="7">
    <location>
        <begin position="149"/>
        <end position="167"/>
    </location>
</feature>
<feature type="domain" description="Palmitoyltransferase DHHC" evidence="8">
    <location>
        <begin position="104"/>
        <end position="242"/>
    </location>
</feature>
<evidence type="ECO:0000256" key="6">
    <source>
        <dbReference type="ARBA" id="ARBA00023315"/>
    </source>
</evidence>
<evidence type="ECO:0000256" key="2">
    <source>
        <dbReference type="ARBA" id="ARBA00022679"/>
    </source>
</evidence>
<name>A0A7M5WKF3_9CNID</name>
<keyword evidence="2 7" id="KW-0808">Transferase</keyword>
<proteinExistence type="inferred from homology"/>
<accession>A0A7M5WKF3</accession>
<keyword evidence="4 7" id="KW-1133">Transmembrane helix</keyword>
<dbReference type="EnsemblMetazoa" id="CLYHEMT007263.1">
    <property type="protein sequence ID" value="CLYHEMP007263.1"/>
    <property type="gene ID" value="CLYHEMG007263"/>
</dbReference>
<dbReference type="GO" id="GO:0016020">
    <property type="term" value="C:membrane"/>
    <property type="evidence" value="ECO:0007669"/>
    <property type="project" value="UniProtKB-SubCell"/>
</dbReference>
<evidence type="ECO:0000256" key="1">
    <source>
        <dbReference type="ARBA" id="ARBA00004141"/>
    </source>
</evidence>
<evidence type="ECO:0000313" key="10">
    <source>
        <dbReference type="Proteomes" id="UP000594262"/>
    </source>
</evidence>
<keyword evidence="10" id="KW-1185">Reference proteome</keyword>
<dbReference type="OrthoDB" id="302728at2759"/>
<evidence type="ECO:0000259" key="8">
    <source>
        <dbReference type="Pfam" id="PF01529"/>
    </source>
</evidence>
<dbReference type="InterPro" id="IPR001594">
    <property type="entry name" value="Palmitoyltrfase_DHHC"/>
</dbReference>
<comment type="domain">
    <text evidence="7">The DHHC domain is required for palmitoyltransferase activity.</text>
</comment>
<keyword evidence="3 7" id="KW-0812">Transmembrane</keyword>
<comment type="catalytic activity">
    <reaction evidence="7">
        <text>L-cysteinyl-[protein] + hexadecanoyl-CoA = S-hexadecanoyl-L-cysteinyl-[protein] + CoA</text>
        <dbReference type="Rhea" id="RHEA:36683"/>
        <dbReference type="Rhea" id="RHEA-COMP:10131"/>
        <dbReference type="Rhea" id="RHEA-COMP:11032"/>
        <dbReference type="ChEBI" id="CHEBI:29950"/>
        <dbReference type="ChEBI" id="CHEBI:57287"/>
        <dbReference type="ChEBI" id="CHEBI:57379"/>
        <dbReference type="ChEBI" id="CHEBI:74151"/>
        <dbReference type="EC" id="2.3.1.225"/>
    </reaction>
</comment>
<dbReference type="RefSeq" id="XP_066914747.1">
    <property type="nucleotide sequence ID" value="XM_067058646.1"/>
</dbReference>
<dbReference type="AlphaFoldDB" id="A0A7M5WKF3"/>
<organism evidence="9 10">
    <name type="scientific">Clytia hemisphaerica</name>
    <dbReference type="NCBI Taxonomy" id="252671"/>
    <lineage>
        <taxon>Eukaryota</taxon>
        <taxon>Metazoa</taxon>
        <taxon>Cnidaria</taxon>
        <taxon>Hydrozoa</taxon>
        <taxon>Hydroidolina</taxon>
        <taxon>Leptothecata</taxon>
        <taxon>Obeliida</taxon>
        <taxon>Clytiidae</taxon>
        <taxon>Clytia</taxon>
    </lineage>
</organism>
<dbReference type="Pfam" id="PF01529">
    <property type="entry name" value="DHHC"/>
    <property type="match status" value="1"/>
</dbReference>
<feature type="transmembrane region" description="Helical" evidence="7">
    <location>
        <begin position="29"/>
        <end position="53"/>
    </location>
</feature>
<evidence type="ECO:0000256" key="4">
    <source>
        <dbReference type="ARBA" id="ARBA00022989"/>
    </source>
</evidence>
<sequence length="294" mass="34521">MLSAFRLIKKSRMGFFRRLWPKDNFADKAAFTFTHVGLIGICLFQLFVVLPLYHENFSTMFYVHFGCGLFILYQAFSNMYKSILVDTTVRGSSFNLPSVLLPDWRYCPICQVNTPLRAHHCKMCDVCIIKRDHHCIFTGKCIGYLNHRYFFVMCCYLWLGCFYTLNFNKEYYLDVLGGFHWSLIFQLMCPMLAFLLGMANSHQLVILVVGGVNMMAMFLFSCLMCFQIFFISRGQTQFECKKKIKDYSQSFLDNWIVVLGKRWYLTWISFTIESDLPGNGTRFKKGTYENFKTL</sequence>
<feature type="transmembrane region" description="Helical" evidence="7">
    <location>
        <begin position="59"/>
        <end position="76"/>
    </location>
</feature>
<evidence type="ECO:0000256" key="3">
    <source>
        <dbReference type="ARBA" id="ARBA00022692"/>
    </source>
</evidence>
<feature type="transmembrane region" description="Helical" evidence="7">
    <location>
        <begin position="179"/>
        <end position="197"/>
    </location>
</feature>
<comment type="similarity">
    <text evidence="7">Belongs to the DHHC palmitoyltransferase family.</text>
</comment>
<dbReference type="PANTHER" id="PTHR12246">
    <property type="entry name" value="PALMITOYLTRANSFERASE ZDHHC16"/>
    <property type="match status" value="1"/>
</dbReference>
<dbReference type="Proteomes" id="UP000594262">
    <property type="component" value="Unplaced"/>
</dbReference>
<evidence type="ECO:0000256" key="5">
    <source>
        <dbReference type="ARBA" id="ARBA00023136"/>
    </source>
</evidence>
<evidence type="ECO:0000313" key="9">
    <source>
        <dbReference type="EnsemblMetazoa" id="CLYHEMP007263.1"/>
    </source>
</evidence>
<keyword evidence="6 7" id="KW-0012">Acyltransferase</keyword>
<dbReference type="GeneID" id="136801949"/>